<name>A0ABR1Y5Q1_9PEZI</name>
<proteinExistence type="predicted"/>
<protein>
    <submittedName>
        <fullName evidence="2">Uncharacterized protein</fullName>
    </submittedName>
</protein>
<organism evidence="2 3">
    <name type="scientific">Phyllosticta citrichinensis</name>
    <dbReference type="NCBI Taxonomy" id="1130410"/>
    <lineage>
        <taxon>Eukaryota</taxon>
        <taxon>Fungi</taxon>
        <taxon>Dikarya</taxon>
        <taxon>Ascomycota</taxon>
        <taxon>Pezizomycotina</taxon>
        <taxon>Dothideomycetes</taxon>
        <taxon>Dothideomycetes incertae sedis</taxon>
        <taxon>Botryosphaeriales</taxon>
        <taxon>Phyllostictaceae</taxon>
        <taxon>Phyllosticta</taxon>
    </lineage>
</organism>
<sequence>MLSVNTSSGLLLFSLASSLLTLGDSWASEGCSEVLEELSPVGPVEASFFGLTGELFHCDEDYLSICSKQRRPWGFSRTD</sequence>
<keyword evidence="3" id="KW-1185">Reference proteome</keyword>
<gene>
    <name evidence="2" type="ORF">IWX90DRAFT_420515</name>
</gene>
<feature type="chain" id="PRO_5045633640" evidence="1">
    <location>
        <begin position="28"/>
        <end position="79"/>
    </location>
</feature>
<keyword evidence="1" id="KW-0732">Signal</keyword>
<evidence type="ECO:0000256" key="1">
    <source>
        <dbReference type="SAM" id="SignalP"/>
    </source>
</evidence>
<comment type="caution">
    <text evidence="2">The sequence shown here is derived from an EMBL/GenBank/DDBJ whole genome shotgun (WGS) entry which is preliminary data.</text>
</comment>
<dbReference type="EMBL" id="JBBWUH010000001">
    <property type="protein sequence ID" value="KAK8177227.1"/>
    <property type="molecule type" value="Genomic_DNA"/>
</dbReference>
<evidence type="ECO:0000313" key="3">
    <source>
        <dbReference type="Proteomes" id="UP001456524"/>
    </source>
</evidence>
<dbReference type="Proteomes" id="UP001456524">
    <property type="component" value="Unassembled WGS sequence"/>
</dbReference>
<evidence type="ECO:0000313" key="2">
    <source>
        <dbReference type="EMBL" id="KAK8177227.1"/>
    </source>
</evidence>
<reference evidence="2 3" key="1">
    <citation type="journal article" date="2022" name="G3 (Bethesda)">
        <title>Enemy or ally: a genomic approach to elucidate the lifestyle of Phyllosticta citrichinaensis.</title>
        <authorList>
            <person name="Buijs V.A."/>
            <person name="Groenewald J.Z."/>
            <person name="Haridas S."/>
            <person name="LaButti K.M."/>
            <person name="Lipzen A."/>
            <person name="Martin F.M."/>
            <person name="Barry K."/>
            <person name="Grigoriev I.V."/>
            <person name="Crous P.W."/>
            <person name="Seidl M.F."/>
        </authorList>
    </citation>
    <scope>NUCLEOTIDE SEQUENCE [LARGE SCALE GENOMIC DNA]</scope>
    <source>
        <strain evidence="2 3">CBS 129764</strain>
    </source>
</reference>
<feature type="signal peptide" evidence="1">
    <location>
        <begin position="1"/>
        <end position="27"/>
    </location>
</feature>
<accession>A0ABR1Y5Q1</accession>